<sequence length="172" mass="20030">MLRKSISTTKKLFQKTLKTLKSFLSQDYQRLPKSPPLNPFMEIDKLERRSKKKIASSPVKNHEKEVFTKMSFGNHCEEDHQEKKGLVCEGKSIKKGFMVKEGIIRSCLVQQKLKELEMVDRSNIEHVLDIEEVLYYYSRLTCSAYIDIVDKFLMEIYAEISNSTPTIGSSKW</sequence>
<proteinExistence type="predicted"/>
<comment type="caution">
    <text evidence="1">The sequence shown here is derived from an EMBL/GenBank/DDBJ whole genome shotgun (WGS) entry which is preliminary data.</text>
</comment>
<keyword evidence="2" id="KW-1185">Reference proteome</keyword>
<dbReference type="PANTHER" id="PTHR35461">
    <property type="entry name" value="BNAANNG14610D PROTEIN"/>
    <property type="match status" value="1"/>
</dbReference>
<protein>
    <submittedName>
        <fullName evidence="1">Transcription repressor like</fullName>
    </submittedName>
</protein>
<dbReference type="OrthoDB" id="1928787at2759"/>
<accession>A0A2R6QV28</accession>
<evidence type="ECO:0000313" key="2">
    <source>
        <dbReference type="Proteomes" id="UP000241394"/>
    </source>
</evidence>
<dbReference type="EMBL" id="NKQK01000012">
    <property type="protein sequence ID" value="PSS15597.1"/>
    <property type="molecule type" value="Genomic_DNA"/>
</dbReference>
<gene>
    <name evidence="1" type="ORF">CEY00_Acc13089</name>
</gene>
<dbReference type="Proteomes" id="UP000241394">
    <property type="component" value="Chromosome LG12"/>
</dbReference>
<dbReference type="PANTHER" id="PTHR35461:SF3">
    <property type="entry name" value="OVATE DOMAIN-CONTAINING PROTEIN"/>
    <property type="match status" value="1"/>
</dbReference>
<organism evidence="1 2">
    <name type="scientific">Actinidia chinensis var. chinensis</name>
    <name type="common">Chinese soft-hair kiwi</name>
    <dbReference type="NCBI Taxonomy" id="1590841"/>
    <lineage>
        <taxon>Eukaryota</taxon>
        <taxon>Viridiplantae</taxon>
        <taxon>Streptophyta</taxon>
        <taxon>Embryophyta</taxon>
        <taxon>Tracheophyta</taxon>
        <taxon>Spermatophyta</taxon>
        <taxon>Magnoliopsida</taxon>
        <taxon>eudicotyledons</taxon>
        <taxon>Gunneridae</taxon>
        <taxon>Pentapetalae</taxon>
        <taxon>asterids</taxon>
        <taxon>Ericales</taxon>
        <taxon>Actinidiaceae</taxon>
        <taxon>Actinidia</taxon>
    </lineage>
</organism>
<dbReference type="InParanoid" id="A0A2R6QV28"/>
<reference evidence="1 2" key="1">
    <citation type="submission" date="2017-07" db="EMBL/GenBank/DDBJ databases">
        <title>An improved, manually edited Actinidia chinensis var. chinensis (kiwifruit) genome highlights the challenges associated with draft genomes and gene prediction in plants.</title>
        <authorList>
            <person name="Pilkington S."/>
            <person name="Crowhurst R."/>
            <person name="Hilario E."/>
            <person name="Nardozza S."/>
            <person name="Fraser L."/>
            <person name="Peng Y."/>
            <person name="Gunaseelan K."/>
            <person name="Simpson R."/>
            <person name="Tahir J."/>
            <person name="Deroles S."/>
            <person name="Templeton K."/>
            <person name="Luo Z."/>
            <person name="Davy M."/>
            <person name="Cheng C."/>
            <person name="Mcneilage M."/>
            <person name="Scaglione D."/>
            <person name="Liu Y."/>
            <person name="Zhang Q."/>
            <person name="Datson P."/>
            <person name="De Silva N."/>
            <person name="Gardiner S."/>
            <person name="Bassett H."/>
            <person name="Chagne D."/>
            <person name="Mccallum J."/>
            <person name="Dzierzon H."/>
            <person name="Deng C."/>
            <person name="Wang Y.-Y."/>
            <person name="Barron N."/>
            <person name="Manako K."/>
            <person name="Bowen J."/>
            <person name="Foster T."/>
            <person name="Erridge Z."/>
            <person name="Tiffin H."/>
            <person name="Waite C."/>
            <person name="Davies K."/>
            <person name="Grierson E."/>
            <person name="Laing W."/>
            <person name="Kirk R."/>
            <person name="Chen X."/>
            <person name="Wood M."/>
            <person name="Montefiori M."/>
            <person name="Brummell D."/>
            <person name="Schwinn K."/>
            <person name="Catanach A."/>
            <person name="Fullerton C."/>
            <person name="Li D."/>
            <person name="Meiyalaghan S."/>
            <person name="Nieuwenhuizen N."/>
            <person name="Read N."/>
            <person name="Prakash R."/>
            <person name="Hunter D."/>
            <person name="Zhang H."/>
            <person name="Mckenzie M."/>
            <person name="Knabel M."/>
            <person name="Harris A."/>
            <person name="Allan A."/>
            <person name="Chen A."/>
            <person name="Janssen B."/>
            <person name="Plunkett B."/>
            <person name="Dwamena C."/>
            <person name="Voogd C."/>
            <person name="Leif D."/>
            <person name="Lafferty D."/>
            <person name="Souleyre E."/>
            <person name="Varkonyi-Gasic E."/>
            <person name="Gambi F."/>
            <person name="Hanley J."/>
            <person name="Yao J.-L."/>
            <person name="Cheung J."/>
            <person name="David K."/>
            <person name="Warren B."/>
            <person name="Marsh K."/>
            <person name="Snowden K."/>
            <person name="Lin-Wang K."/>
            <person name="Brian L."/>
            <person name="Martinez-Sanchez M."/>
            <person name="Wang M."/>
            <person name="Ileperuma N."/>
            <person name="Macnee N."/>
            <person name="Campin R."/>
            <person name="Mcatee P."/>
            <person name="Drummond R."/>
            <person name="Espley R."/>
            <person name="Ireland H."/>
            <person name="Wu R."/>
            <person name="Atkinson R."/>
            <person name="Karunairetnam S."/>
            <person name="Bulley S."/>
            <person name="Chunkath S."/>
            <person name="Hanley Z."/>
            <person name="Storey R."/>
            <person name="Thrimawithana A."/>
            <person name="Thomson S."/>
            <person name="David C."/>
            <person name="Testolin R."/>
        </authorList>
    </citation>
    <scope>NUCLEOTIDE SEQUENCE [LARGE SCALE GENOMIC DNA]</scope>
    <source>
        <strain evidence="2">cv. Red5</strain>
        <tissue evidence="1">Young leaf</tissue>
    </source>
</reference>
<dbReference type="Gramene" id="PSS15597">
    <property type="protein sequence ID" value="PSS15597"/>
    <property type="gene ID" value="CEY00_Acc13089"/>
</dbReference>
<reference evidence="2" key="2">
    <citation type="journal article" date="2018" name="BMC Genomics">
        <title>A manually annotated Actinidia chinensis var. chinensis (kiwifruit) genome highlights the challenges associated with draft genomes and gene prediction in plants.</title>
        <authorList>
            <person name="Pilkington S.M."/>
            <person name="Crowhurst R."/>
            <person name="Hilario E."/>
            <person name="Nardozza S."/>
            <person name="Fraser L."/>
            <person name="Peng Y."/>
            <person name="Gunaseelan K."/>
            <person name="Simpson R."/>
            <person name="Tahir J."/>
            <person name="Deroles S.C."/>
            <person name="Templeton K."/>
            <person name="Luo Z."/>
            <person name="Davy M."/>
            <person name="Cheng C."/>
            <person name="McNeilage M."/>
            <person name="Scaglione D."/>
            <person name="Liu Y."/>
            <person name="Zhang Q."/>
            <person name="Datson P."/>
            <person name="De Silva N."/>
            <person name="Gardiner S.E."/>
            <person name="Bassett H."/>
            <person name="Chagne D."/>
            <person name="McCallum J."/>
            <person name="Dzierzon H."/>
            <person name="Deng C."/>
            <person name="Wang Y.Y."/>
            <person name="Barron L."/>
            <person name="Manako K."/>
            <person name="Bowen J."/>
            <person name="Foster T.M."/>
            <person name="Erridge Z.A."/>
            <person name="Tiffin H."/>
            <person name="Waite C.N."/>
            <person name="Davies K.M."/>
            <person name="Grierson E.P."/>
            <person name="Laing W.A."/>
            <person name="Kirk R."/>
            <person name="Chen X."/>
            <person name="Wood M."/>
            <person name="Montefiori M."/>
            <person name="Brummell D.A."/>
            <person name="Schwinn K.E."/>
            <person name="Catanach A."/>
            <person name="Fullerton C."/>
            <person name="Li D."/>
            <person name="Meiyalaghan S."/>
            <person name="Nieuwenhuizen N."/>
            <person name="Read N."/>
            <person name="Prakash R."/>
            <person name="Hunter D."/>
            <person name="Zhang H."/>
            <person name="McKenzie M."/>
            <person name="Knabel M."/>
            <person name="Harris A."/>
            <person name="Allan A.C."/>
            <person name="Gleave A."/>
            <person name="Chen A."/>
            <person name="Janssen B.J."/>
            <person name="Plunkett B."/>
            <person name="Ampomah-Dwamena C."/>
            <person name="Voogd C."/>
            <person name="Leif D."/>
            <person name="Lafferty D."/>
            <person name="Souleyre E.J.F."/>
            <person name="Varkonyi-Gasic E."/>
            <person name="Gambi F."/>
            <person name="Hanley J."/>
            <person name="Yao J.L."/>
            <person name="Cheung J."/>
            <person name="David K.M."/>
            <person name="Warren B."/>
            <person name="Marsh K."/>
            <person name="Snowden K.C."/>
            <person name="Lin-Wang K."/>
            <person name="Brian L."/>
            <person name="Martinez-Sanchez M."/>
            <person name="Wang M."/>
            <person name="Ileperuma N."/>
            <person name="Macnee N."/>
            <person name="Campin R."/>
            <person name="McAtee P."/>
            <person name="Drummond R.S.M."/>
            <person name="Espley R.V."/>
            <person name="Ireland H.S."/>
            <person name="Wu R."/>
            <person name="Atkinson R.G."/>
            <person name="Karunairetnam S."/>
            <person name="Bulley S."/>
            <person name="Chunkath S."/>
            <person name="Hanley Z."/>
            <person name="Storey R."/>
            <person name="Thrimawithana A.H."/>
            <person name="Thomson S."/>
            <person name="David C."/>
            <person name="Testolin R."/>
            <person name="Huang H."/>
            <person name="Hellens R.P."/>
            <person name="Schaffer R.J."/>
        </authorList>
    </citation>
    <scope>NUCLEOTIDE SEQUENCE [LARGE SCALE GENOMIC DNA]</scope>
    <source>
        <strain evidence="2">cv. Red5</strain>
    </source>
</reference>
<name>A0A2R6QV28_ACTCC</name>
<evidence type="ECO:0000313" key="1">
    <source>
        <dbReference type="EMBL" id="PSS15597.1"/>
    </source>
</evidence>
<dbReference type="STRING" id="1590841.A0A2R6QV28"/>
<dbReference type="AlphaFoldDB" id="A0A2R6QV28"/>
<dbReference type="OMA" id="SDQWESE"/>